<feature type="region of interest" description="Disordered" evidence="1">
    <location>
        <begin position="94"/>
        <end position="193"/>
    </location>
</feature>
<dbReference type="Proteomes" id="UP001497453">
    <property type="component" value="Chromosome 10"/>
</dbReference>
<accession>A0ABP1CTA2</accession>
<proteinExistence type="predicted"/>
<keyword evidence="3" id="KW-1185">Reference proteome</keyword>
<organism evidence="2 3">
    <name type="scientific">Somion occarium</name>
    <dbReference type="NCBI Taxonomy" id="3059160"/>
    <lineage>
        <taxon>Eukaryota</taxon>
        <taxon>Fungi</taxon>
        <taxon>Dikarya</taxon>
        <taxon>Basidiomycota</taxon>
        <taxon>Agaricomycotina</taxon>
        <taxon>Agaricomycetes</taxon>
        <taxon>Polyporales</taxon>
        <taxon>Cerrenaceae</taxon>
        <taxon>Somion</taxon>
    </lineage>
</organism>
<dbReference type="PANTHER" id="PTHR14187">
    <property type="entry name" value="ALPHA KINASE/ELONGATION FACTOR 2 KINASE"/>
    <property type="match status" value="1"/>
</dbReference>
<gene>
    <name evidence="2" type="ORF">GFSPODELE1_LOCUS1927</name>
</gene>
<evidence type="ECO:0000256" key="1">
    <source>
        <dbReference type="SAM" id="MobiDB-lite"/>
    </source>
</evidence>
<evidence type="ECO:0008006" key="4">
    <source>
        <dbReference type="Google" id="ProtNLM"/>
    </source>
</evidence>
<dbReference type="CDD" id="cd10170">
    <property type="entry name" value="ASKHA_NBD_HSP70"/>
    <property type="match status" value="1"/>
</dbReference>
<dbReference type="EMBL" id="OZ037953">
    <property type="protein sequence ID" value="CAL1697943.1"/>
    <property type="molecule type" value="Genomic_DNA"/>
</dbReference>
<dbReference type="PANTHER" id="PTHR14187:SF5">
    <property type="entry name" value="HEAT SHOCK 70 KDA PROTEIN 12A"/>
    <property type="match status" value="1"/>
</dbReference>
<feature type="compositionally biased region" description="Low complexity" evidence="1">
    <location>
        <begin position="105"/>
        <end position="120"/>
    </location>
</feature>
<evidence type="ECO:0000313" key="2">
    <source>
        <dbReference type="EMBL" id="CAL1697943.1"/>
    </source>
</evidence>
<name>A0ABP1CTA2_9APHY</name>
<feature type="compositionally biased region" description="Low complexity" evidence="1">
    <location>
        <begin position="163"/>
        <end position="177"/>
    </location>
</feature>
<evidence type="ECO:0000313" key="3">
    <source>
        <dbReference type="Proteomes" id="UP001497453"/>
    </source>
</evidence>
<dbReference type="SUPFAM" id="SSF53067">
    <property type="entry name" value="Actin-like ATPase domain"/>
    <property type="match status" value="2"/>
</dbReference>
<reference evidence="3" key="1">
    <citation type="submission" date="2024-04" db="EMBL/GenBank/DDBJ databases">
        <authorList>
            <person name="Shaw F."/>
            <person name="Minotto A."/>
        </authorList>
    </citation>
    <scope>NUCLEOTIDE SEQUENCE [LARGE SCALE GENOMIC DNA]</scope>
</reference>
<dbReference type="InterPro" id="IPR043129">
    <property type="entry name" value="ATPase_NBD"/>
</dbReference>
<sequence>MPGCCGEPVDETTPDANNRVVTDFTQVAVVNQQPGAQQGLQWQEKASYQPPNVPTPPPTLQYGQAIAMQNMQQMQQAPWLQTNGTMQGQFNPYALSGSPSPPPMMSTGMSNGSTTLTNGSFVTAAGHPPSQPPSSFGGSPINGYSPPHSPPLTQPSPAHTFNNGMSVSMSVSGRNSSPGMASKPDSFVPPSTDEGKLSVSIDFGTTFSGVAYGSSRIAGGKIQQILNWPGSFETFRKIPTCLLYDDRGQVIAWGVEAKNASPLPGSVKCEWFKLFLEPHALRDGSVDPRLPSLPPGKQAIDLIIDFLTCLWDYAKQQITREIGAVADLDSADVWLTVPAAWDARGCQIMRDAAITAGLVHSSRAGDVNWRDRLRVITEPEAAAVHCAYLTDLHKLKPNQNFMICDAGGGTVDLAVYKIIGMMANLEIAEMCARSGANCGSLFLDLRFRELVKTLLERHPIHLDPASLAYFMHNFSETEKLAYMGEQDDDKMFHFTCFNVDPVDDHSVGLINGELAIPGTLLRREVFDPVVNQVLELIEEQLKKIDQRLDCLLLVGGFSGSEYLFRKTQERFASRIKAIARPPDCDTATLRGAAQYGLARRPLVSSVIAPLSYMMKVKLPAEPQDFLKRPAYIRENDAGVSICDNRLQYLVAKGAILRKGQRLKHKFCKFSQTTQDRMFVATLYTSDSDQIMRYTDEGEIMELCKWTVDLGVLPSFQQNVSIPQPNGFYTEFELGLELDSAEVRGILIYQGQDWGRVVFDFRS</sequence>
<protein>
    <recommendedName>
        <fullName evidence="4">Actin-like ATPase domain-containing protein</fullName>
    </recommendedName>
</protein>
<dbReference type="Gene3D" id="3.30.420.40">
    <property type="match status" value="1"/>
</dbReference>
<feature type="region of interest" description="Disordered" evidence="1">
    <location>
        <begin position="36"/>
        <end position="59"/>
    </location>
</feature>